<reference evidence="1 2" key="1">
    <citation type="submission" date="2016-05" db="EMBL/GenBank/DDBJ databases">
        <title>First whole genome sequencing of Entamoeba histolytica HM1:IMSS-clone-6.</title>
        <authorList>
            <person name="Mukherjee Avik.K."/>
            <person name="Izumyama S."/>
            <person name="Nakada-Tsukui K."/>
            <person name="Nozaki T."/>
        </authorList>
    </citation>
    <scope>NUCLEOTIDE SEQUENCE [LARGE SCALE GENOMIC DNA]</scope>
    <source>
        <strain evidence="1 2">HM1:IMSS clone 6</strain>
    </source>
</reference>
<name>A0A5K1UKP9_ENTHI</name>
<evidence type="ECO:0000313" key="1">
    <source>
        <dbReference type="EMBL" id="GAT97577.1"/>
    </source>
</evidence>
<dbReference type="VEuPathDB" id="AmoebaDB:KM1_236070"/>
<dbReference type="VEuPathDB" id="AmoebaDB:EHI8A_229190"/>
<dbReference type="EMBL" id="BDEQ01000001">
    <property type="protein sequence ID" value="GAT97577.1"/>
    <property type="molecule type" value="Genomic_DNA"/>
</dbReference>
<comment type="caution">
    <text evidence="1">The sequence shown here is derived from an EMBL/GenBank/DDBJ whole genome shotgun (WGS) entry which is preliminary data.</text>
</comment>
<accession>A0A5K1UKP9</accession>
<dbReference type="VEuPathDB" id="AmoebaDB:EHI_120750"/>
<evidence type="ECO:0000313" key="2">
    <source>
        <dbReference type="Proteomes" id="UP000078387"/>
    </source>
</evidence>
<dbReference type="VEuPathDB" id="AmoebaDB:EHI5A_274650"/>
<dbReference type="AlphaFoldDB" id="A0A5K1UKP9"/>
<proteinExistence type="predicted"/>
<sequence length="102" mass="11813">MIIENKITVGNQAPDITFKCIETNETIYNNISNMKYKTKDIKTQESNKLCSSKNRLRNTHNNVVPVIQSITDVVISDVPFRHEIITFIETDKYVVLNVFQNH</sequence>
<organism evidence="1 2">
    <name type="scientific">Entamoeba histolytica</name>
    <dbReference type="NCBI Taxonomy" id="5759"/>
    <lineage>
        <taxon>Eukaryota</taxon>
        <taxon>Amoebozoa</taxon>
        <taxon>Evosea</taxon>
        <taxon>Archamoebae</taxon>
        <taxon>Mastigamoebida</taxon>
        <taxon>Entamoebidae</taxon>
        <taxon>Entamoeba</taxon>
    </lineage>
</organism>
<dbReference type="Proteomes" id="UP000078387">
    <property type="component" value="Unassembled WGS sequence"/>
</dbReference>
<protein>
    <submittedName>
        <fullName evidence="1">Uncharacterized protein</fullName>
    </submittedName>
</protein>
<gene>
    <name evidence="1" type="ORF">CL6EHI_120750</name>
</gene>